<dbReference type="EMBL" id="BLQM01000298">
    <property type="protein sequence ID" value="GMH81326.1"/>
    <property type="molecule type" value="Genomic_DNA"/>
</dbReference>
<evidence type="ECO:0000313" key="4">
    <source>
        <dbReference type="Proteomes" id="UP001162640"/>
    </source>
</evidence>
<dbReference type="AlphaFoldDB" id="A0A9W7B075"/>
<reference evidence="4" key="1">
    <citation type="journal article" date="2023" name="Commun. Biol.">
        <title>Genome analysis of Parmales, the sister group of diatoms, reveals the evolutionary specialization of diatoms from phago-mixotrophs to photoautotrophs.</title>
        <authorList>
            <person name="Ban H."/>
            <person name="Sato S."/>
            <person name="Yoshikawa S."/>
            <person name="Yamada K."/>
            <person name="Nakamura Y."/>
            <person name="Ichinomiya M."/>
            <person name="Sato N."/>
            <person name="Blanc-Mathieu R."/>
            <person name="Endo H."/>
            <person name="Kuwata A."/>
            <person name="Ogata H."/>
        </authorList>
    </citation>
    <scope>NUCLEOTIDE SEQUENCE [LARGE SCALE GENOMIC DNA]</scope>
</reference>
<keyword evidence="1" id="KW-0175">Coiled coil</keyword>
<organism evidence="3 4">
    <name type="scientific">Triparma laevis f. inornata</name>
    <dbReference type="NCBI Taxonomy" id="1714386"/>
    <lineage>
        <taxon>Eukaryota</taxon>
        <taxon>Sar</taxon>
        <taxon>Stramenopiles</taxon>
        <taxon>Ochrophyta</taxon>
        <taxon>Bolidophyceae</taxon>
        <taxon>Parmales</taxon>
        <taxon>Triparmaceae</taxon>
        <taxon>Triparma</taxon>
    </lineage>
</organism>
<comment type="caution">
    <text evidence="3">The sequence shown here is derived from an EMBL/GenBank/DDBJ whole genome shotgun (WGS) entry which is preliminary data.</text>
</comment>
<feature type="compositionally biased region" description="Pro residues" evidence="2">
    <location>
        <begin position="1"/>
        <end position="14"/>
    </location>
</feature>
<proteinExistence type="predicted"/>
<feature type="coiled-coil region" evidence="1">
    <location>
        <begin position="411"/>
        <end position="445"/>
    </location>
</feature>
<feature type="region of interest" description="Disordered" evidence="2">
    <location>
        <begin position="1"/>
        <end position="21"/>
    </location>
</feature>
<dbReference type="Proteomes" id="UP001162640">
    <property type="component" value="Unassembled WGS sequence"/>
</dbReference>
<sequence length="449" mass="49866">MLAFACPPPPPPPSSSSLQSAGSSLRDLYSKHLTSLLLGSISAPPSQFGLTLSEEKSQLPGAETPILTKELVERIGNAECRLVGGSQYHRAVREMGVVVESCSCGRVSSEEVALASGVGAVHDGPDFLRASCLIAMEKAYGSFEPILDEFRERVEFIMKRGFDAVQYMVDNTPNYNDHPNHIDVTTYKKPFGDLVKRIFVEFVEEKGREAQDYCKDDLRALTKYITWDLEERGNEALAEAIGGGGREAVEVYNLAIEESINGRKSKPTPTINAATQVQKRTKKKRKKKNSSSSSNPKPDILKEWEEANSPPSEFPPEDAGEDLTSGDLVGGLMNRASRTDVDKTSAVINALVGHLSFKWRSNFARQVATKFNCFFLLSFMDEFNEYLRLELNKVYSNTSSLSSSGNTVGSLFDLREMSTKLEDAERELERELDKLMFKKKMLEDIVNSK</sequence>
<accession>A0A9W7B075</accession>
<protein>
    <submittedName>
        <fullName evidence="3">Uncharacterized protein</fullName>
    </submittedName>
</protein>
<evidence type="ECO:0000313" key="3">
    <source>
        <dbReference type="EMBL" id="GMH81326.1"/>
    </source>
</evidence>
<feature type="region of interest" description="Disordered" evidence="2">
    <location>
        <begin position="262"/>
        <end position="331"/>
    </location>
</feature>
<feature type="compositionally biased region" description="Polar residues" evidence="2">
    <location>
        <begin position="267"/>
        <end position="278"/>
    </location>
</feature>
<gene>
    <name evidence="3" type="ORF">TL16_g08895</name>
</gene>
<evidence type="ECO:0000256" key="2">
    <source>
        <dbReference type="SAM" id="MobiDB-lite"/>
    </source>
</evidence>
<name>A0A9W7B075_9STRA</name>
<evidence type="ECO:0000256" key="1">
    <source>
        <dbReference type="SAM" id="Coils"/>
    </source>
</evidence>
<feature type="compositionally biased region" description="Basic residues" evidence="2">
    <location>
        <begin position="279"/>
        <end position="289"/>
    </location>
</feature>